<dbReference type="SUPFAM" id="SSF53254">
    <property type="entry name" value="Phosphoglycerate mutase-like"/>
    <property type="match status" value="1"/>
</dbReference>
<dbReference type="EMBL" id="JAAMPI010000047">
    <property type="protein sequence ID" value="KAF4636831.1"/>
    <property type="molecule type" value="Genomic_DNA"/>
</dbReference>
<dbReference type="GO" id="GO:0016791">
    <property type="term" value="F:phosphatase activity"/>
    <property type="evidence" value="ECO:0007669"/>
    <property type="project" value="TreeGrafter"/>
</dbReference>
<evidence type="ECO:0008006" key="3">
    <source>
        <dbReference type="Google" id="ProtNLM"/>
    </source>
</evidence>
<comment type="caution">
    <text evidence="1">The sequence shown here is derived from an EMBL/GenBank/DDBJ whole genome shotgun (WGS) entry which is preliminary data.</text>
</comment>
<dbReference type="InterPro" id="IPR029033">
    <property type="entry name" value="His_PPase_superfam"/>
</dbReference>
<keyword evidence="2" id="KW-1185">Reference proteome</keyword>
<dbReference type="OrthoDB" id="10262962at2759"/>
<dbReference type="PANTHER" id="PTHR11567:SF195">
    <property type="entry name" value="ACID PHOSPHATASE, PUTATIVE (AFU_ORTHOLOGUE AFUA_3G14570)-RELATED"/>
    <property type="match status" value="1"/>
</dbReference>
<proteinExistence type="predicted"/>
<reference evidence="1 2" key="1">
    <citation type="submission" date="2020-03" db="EMBL/GenBank/DDBJ databases">
        <title>Draft Genome Sequence of Cudoniella acicularis.</title>
        <authorList>
            <person name="Buettner E."/>
            <person name="Kellner H."/>
        </authorList>
    </citation>
    <scope>NUCLEOTIDE SEQUENCE [LARGE SCALE GENOMIC DNA]</scope>
    <source>
        <strain evidence="1 2">DSM 108380</strain>
    </source>
</reference>
<dbReference type="Gene3D" id="3.40.50.1240">
    <property type="entry name" value="Phosphoglycerate mutase-like"/>
    <property type="match status" value="1"/>
</dbReference>
<gene>
    <name evidence="1" type="ORF">G7Y89_g1241</name>
</gene>
<dbReference type="AlphaFoldDB" id="A0A8H4RXA7"/>
<dbReference type="InterPro" id="IPR050645">
    <property type="entry name" value="Histidine_acid_phosphatase"/>
</dbReference>
<sequence length="494" mass="54069">MQTNPRASFMAAVAASLARHGIAASTVDLNWHAPNATAINNLTQVVGGSGVYGFIYNSSATPEGQYGVYNWCNMPHVRAIEYKKPSPEYKLQYVEVIHRHHKRTVYASNSFPVESYGWNCDDEGLFYYGQPNAGKKSAHAYWQGYLSPQNPFIPSGFLGSCQFPQITAEGLDDSWQHGRDLYGVYHDLVGFLPDNANEKVTFRVTQNVITSEVAGMVINGMFGTEADYPLLIQPSGVDSLEPTYTCSISSNLFSAIKSGTNWTNHLTAASPLYSALDNISGVSPSDSGFHASFDHYYDNLSARQCHAKPLPCKLVNGVNSTTCITQDYANEVYRLGNYEYSYIYRDDPRSLAASATSYGVWIGELTTHIRDFVAGKSNVIYRHNVAHDGSLSRLLSVLQLDVMIWPGMGSEVVFELYKKEASTTGIPSPSSTPATSASGYYIRVLWKGQVLRSSNPSLGLMDMVPLETVLAYFDGLVGIGASLVQGKCNGMIAV</sequence>
<dbReference type="Proteomes" id="UP000566819">
    <property type="component" value="Unassembled WGS sequence"/>
</dbReference>
<name>A0A8H4RXA7_9HELO</name>
<accession>A0A8H4RXA7</accession>
<evidence type="ECO:0000313" key="2">
    <source>
        <dbReference type="Proteomes" id="UP000566819"/>
    </source>
</evidence>
<organism evidence="1 2">
    <name type="scientific">Cudoniella acicularis</name>
    <dbReference type="NCBI Taxonomy" id="354080"/>
    <lineage>
        <taxon>Eukaryota</taxon>
        <taxon>Fungi</taxon>
        <taxon>Dikarya</taxon>
        <taxon>Ascomycota</taxon>
        <taxon>Pezizomycotina</taxon>
        <taxon>Leotiomycetes</taxon>
        <taxon>Helotiales</taxon>
        <taxon>Tricladiaceae</taxon>
        <taxon>Cudoniella</taxon>
    </lineage>
</organism>
<protein>
    <recommendedName>
        <fullName evidence="3">Histidine acid phosphatase</fullName>
    </recommendedName>
</protein>
<dbReference type="PANTHER" id="PTHR11567">
    <property type="entry name" value="ACID PHOSPHATASE-RELATED"/>
    <property type="match status" value="1"/>
</dbReference>
<evidence type="ECO:0000313" key="1">
    <source>
        <dbReference type="EMBL" id="KAF4636831.1"/>
    </source>
</evidence>